<dbReference type="SUPFAM" id="SSF53850">
    <property type="entry name" value="Periplasmic binding protein-like II"/>
    <property type="match status" value="1"/>
</dbReference>
<sequence>MFMRLKAPHSGATHILKFSLLLFTLIASSIFGSSAAEAGGTAPPVAQLNQLVFISEDYPPYNHLEDGTASGWAVELLVAASVSMNSPVNKTDIQFKPWARGMHETLNGNRRVLFSTSRTPERESLFKWAGPIVEEHVALVAKKSRHLQVTSVEQLRPLRFGVVRDDVTNEFLAPLKLNSSQLALGNNVTSIARMLQANRIDVWPVAPATAWAILEKIDLKPGDYEVVAYLKASTLYYAFSADVDDALVAEFQDTLDQLRRTNPKLFPKSDLDLIPLSLPPIQ</sequence>
<dbReference type="EMBL" id="JACHXZ010000001">
    <property type="protein sequence ID" value="MBB3167334.1"/>
    <property type="molecule type" value="Genomic_DNA"/>
</dbReference>
<protein>
    <submittedName>
        <fullName evidence="2">Polar amino acid transport system substrate-binding protein</fullName>
    </submittedName>
</protein>
<dbReference type="AlphaFoldDB" id="A0A839UH17"/>
<evidence type="ECO:0000313" key="3">
    <source>
        <dbReference type="Proteomes" id="UP000559987"/>
    </source>
</evidence>
<gene>
    <name evidence="2" type="ORF">FHS30_000510</name>
</gene>
<evidence type="ECO:0000313" key="2">
    <source>
        <dbReference type="EMBL" id="MBB3167334.1"/>
    </source>
</evidence>
<dbReference type="RefSeq" id="WP_183907964.1">
    <property type="nucleotide sequence ID" value="NZ_JACHXZ010000001.1"/>
</dbReference>
<dbReference type="PANTHER" id="PTHR38834">
    <property type="entry name" value="PERIPLASMIC SUBSTRATE BINDING PROTEIN FAMILY 3"/>
    <property type="match status" value="1"/>
</dbReference>
<name>A0A839UH17_9GAMM</name>
<dbReference type="Proteomes" id="UP000559987">
    <property type="component" value="Unassembled WGS sequence"/>
</dbReference>
<organism evidence="2 3">
    <name type="scientific">Simiduia aestuariiviva</name>
    <dbReference type="NCBI Taxonomy" id="1510459"/>
    <lineage>
        <taxon>Bacteria</taxon>
        <taxon>Pseudomonadati</taxon>
        <taxon>Pseudomonadota</taxon>
        <taxon>Gammaproteobacteria</taxon>
        <taxon>Cellvibrionales</taxon>
        <taxon>Cellvibrionaceae</taxon>
        <taxon>Simiduia</taxon>
    </lineage>
</organism>
<comment type="caution">
    <text evidence="2">The sequence shown here is derived from an EMBL/GenBank/DDBJ whole genome shotgun (WGS) entry which is preliminary data.</text>
</comment>
<keyword evidence="3" id="KW-1185">Reference proteome</keyword>
<proteinExistence type="predicted"/>
<reference evidence="2 3" key="1">
    <citation type="submission" date="2020-08" db="EMBL/GenBank/DDBJ databases">
        <title>Genomic Encyclopedia of Type Strains, Phase III (KMG-III): the genomes of soil and plant-associated and newly described type strains.</title>
        <authorList>
            <person name="Whitman W."/>
        </authorList>
    </citation>
    <scope>NUCLEOTIDE SEQUENCE [LARGE SCALE GENOMIC DNA]</scope>
    <source>
        <strain evidence="2 3">CECT 8571</strain>
    </source>
</reference>
<dbReference type="Gene3D" id="3.40.190.10">
    <property type="entry name" value="Periplasmic binding protein-like II"/>
    <property type="match status" value="2"/>
</dbReference>
<accession>A0A839UH17</accession>
<dbReference type="InterPro" id="IPR001638">
    <property type="entry name" value="Solute-binding_3/MltF_N"/>
</dbReference>
<evidence type="ECO:0000259" key="1">
    <source>
        <dbReference type="Pfam" id="PF00497"/>
    </source>
</evidence>
<dbReference type="Pfam" id="PF00497">
    <property type="entry name" value="SBP_bac_3"/>
    <property type="match status" value="1"/>
</dbReference>
<dbReference type="PANTHER" id="PTHR38834:SF3">
    <property type="entry name" value="SOLUTE-BINDING PROTEIN FAMILY 3_N-TERMINAL DOMAIN-CONTAINING PROTEIN"/>
    <property type="match status" value="1"/>
</dbReference>
<feature type="domain" description="Solute-binding protein family 3/N-terminal" evidence="1">
    <location>
        <begin position="52"/>
        <end position="260"/>
    </location>
</feature>